<feature type="region of interest" description="Disordered" evidence="2">
    <location>
        <begin position="1"/>
        <end position="28"/>
    </location>
</feature>
<evidence type="ECO:0000313" key="4">
    <source>
        <dbReference type="Proteomes" id="UP001365128"/>
    </source>
</evidence>
<feature type="compositionally biased region" description="Basic and acidic residues" evidence="2">
    <location>
        <begin position="265"/>
        <end position="281"/>
    </location>
</feature>
<evidence type="ECO:0000313" key="3">
    <source>
        <dbReference type="EMBL" id="KAK7556646.1"/>
    </source>
</evidence>
<gene>
    <name evidence="3" type="ORF">IWX46DRAFT_576855</name>
</gene>
<feature type="compositionally biased region" description="Polar residues" evidence="2">
    <location>
        <begin position="11"/>
        <end position="20"/>
    </location>
</feature>
<feature type="compositionally biased region" description="Basic and acidic residues" evidence="2">
    <location>
        <begin position="355"/>
        <end position="375"/>
    </location>
</feature>
<feature type="compositionally biased region" description="Basic and acidic residues" evidence="2">
    <location>
        <begin position="489"/>
        <end position="502"/>
    </location>
</feature>
<evidence type="ECO:0000256" key="2">
    <source>
        <dbReference type="SAM" id="MobiDB-lite"/>
    </source>
</evidence>
<feature type="compositionally biased region" description="Basic and acidic residues" evidence="2">
    <location>
        <begin position="1"/>
        <end position="10"/>
    </location>
</feature>
<evidence type="ECO:0000256" key="1">
    <source>
        <dbReference type="SAM" id="Coils"/>
    </source>
</evidence>
<dbReference type="Proteomes" id="UP001365128">
    <property type="component" value="Unassembled WGS sequence"/>
</dbReference>
<organism evidence="3 4">
    <name type="scientific">Phyllosticta citricarpa</name>
    <dbReference type="NCBI Taxonomy" id="55181"/>
    <lineage>
        <taxon>Eukaryota</taxon>
        <taxon>Fungi</taxon>
        <taxon>Dikarya</taxon>
        <taxon>Ascomycota</taxon>
        <taxon>Pezizomycotina</taxon>
        <taxon>Dothideomycetes</taxon>
        <taxon>Dothideomycetes incertae sedis</taxon>
        <taxon>Botryosphaeriales</taxon>
        <taxon>Phyllostictaceae</taxon>
        <taxon>Phyllosticta</taxon>
    </lineage>
</organism>
<proteinExistence type="predicted"/>
<dbReference type="EMBL" id="JBBPDW010000001">
    <property type="protein sequence ID" value="KAK7556646.1"/>
    <property type="molecule type" value="Genomic_DNA"/>
</dbReference>
<keyword evidence="1" id="KW-0175">Coiled coil</keyword>
<feature type="compositionally biased region" description="Basic and acidic residues" evidence="2">
    <location>
        <begin position="329"/>
        <end position="341"/>
    </location>
</feature>
<keyword evidence="4" id="KW-1185">Reference proteome</keyword>
<comment type="caution">
    <text evidence="3">The sequence shown here is derived from an EMBL/GenBank/DDBJ whole genome shotgun (WGS) entry which is preliminary data.</text>
</comment>
<sequence>MDKGLRDDASQRSGSISGLTSLEDDTDEFGRMLVQAARDERRLKSAMRGGILPFRKARTRPRVALTLENLERNDFQGRISHTYAHDSPARLNGGGALDPPVRPPREWGRKAKHDTKWLRRINEPDEEPEPTREKSAPRRSGRPEHALDLTPRKQTNLHFPSVEGSPDTLRHIIQETPSSTKQYNAIQDWDLTEDLTSGSLLASTPAIPRNTRLHDIRQLEIESVVEPDVKPPNMSRHWENPSKEAKKRRKGAASKDSVHPPRTLLQERSESDKNLPQERASKPKLSADPSDREHAPAQSPITVYKSPPGEKRSGDDKGPVKAETVTARPENRRFDSHELLRRLARATSNSPSPGREAEETVQIRRQSEVPKESPLAEKQVSISDQNRKGKSRAMESKSLPKPSSELDDNIARVTNADSKGEGGRIGTANAKKLANVPESTSSKREEPVPVKTPVVTGAWVDTPASATAREDGPTGGGFPFQSRSTSRTRASDQEAHKKEVPPRESMTNQSKKPDRQTKKSLLPKSALSAVIGRAKATEEVYGDSTLDSLQGIMSADNTVDLDMDENTLEELPMLSEKPKTAAERERQQELQQLQNMNARLRATRKSIRDANRNMRHLENKVEAGGETTAAESQQEVAAVVRGQDKLSDCGGSEDQCYAYQHPFLTMWRAFMSLFLDETRWRPTWLGLFCLLFWSWFWTETILCNKYCHKYYAERMEGYGVNPNAPRIPFVTLEVASWVPPFKWLKPGALWVAATVGPALKRLFRFVYDPDAAREQAFRENLRIHLRQAAQKTAQVTAQQRVDL</sequence>
<name>A0ABR1MQH6_9PEZI</name>
<feature type="compositionally biased region" description="Basic and acidic residues" evidence="2">
    <location>
        <begin position="308"/>
        <end position="320"/>
    </location>
</feature>
<protein>
    <submittedName>
        <fullName evidence="3">Uncharacterized protein</fullName>
    </submittedName>
</protein>
<reference evidence="3 4" key="1">
    <citation type="submission" date="2024-04" db="EMBL/GenBank/DDBJ databases">
        <title>Phyllosticta paracitricarpa is synonymous to the EU quarantine fungus P. citricarpa based on phylogenomic analyses.</title>
        <authorList>
            <consortium name="Lawrence Berkeley National Laboratory"/>
            <person name="Van Ingen-Buijs V.A."/>
            <person name="Van Westerhoven A.C."/>
            <person name="Haridas S."/>
            <person name="Skiadas P."/>
            <person name="Martin F."/>
            <person name="Groenewald J.Z."/>
            <person name="Crous P.W."/>
            <person name="Seidl M.F."/>
        </authorList>
    </citation>
    <scope>NUCLEOTIDE SEQUENCE [LARGE SCALE GENOMIC DNA]</scope>
    <source>
        <strain evidence="3 4">CBS 122670</strain>
    </source>
</reference>
<feature type="coiled-coil region" evidence="1">
    <location>
        <begin position="579"/>
        <end position="627"/>
    </location>
</feature>
<accession>A0ABR1MQH6</accession>
<feature type="compositionally biased region" description="Basic and acidic residues" evidence="2">
    <location>
        <begin position="103"/>
        <end position="151"/>
    </location>
</feature>
<feature type="region of interest" description="Disordered" evidence="2">
    <location>
        <begin position="83"/>
        <end position="166"/>
    </location>
</feature>
<feature type="region of interest" description="Disordered" evidence="2">
    <location>
        <begin position="224"/>
        <end position="524"/>
    </location>
</feature>